<evidence type="ECO:0000256" key="17">
    <source>
        <dbReference type="ARBA" id="ARBA00024499"/>
    </source>
</evidence>
<dbReference type="KEGG" id="vg:29123039"/>
<keyword evidence="13 21" id="KW-0693">Viral RNA replication</keyword>
<comment type="catalytic activity">
    <reaction evidence="21">
        <text>RNA(n) + a ribonucleoside 5'-triphosphate = RNA(n+1) + diphosphate</text>
        <dbReference type="Rhea" id="RHEA:21248"/>
        <dbReference type="Rhea" id="RHEA-COMP:14527"/>
        <dbReference type="Rhea" id="RHEA-COMP:17342"/>
        <dbReference type="ChEBI" id="CHEBI:33019"/>
        <dbReference type="ChEBI" id="CHEBI:61557"/>
        <dbReference type="ChEBI" id="CHEBI:140395"/>
        <dbReference type="EC" id="2.7.7.48"/>
    </reaction>
</comment>
<keyword evidence="21" id="KW-1035">Host cytoplasm</keyword>
<comment type="catalytic activity">
    <reaction evidence="20 21">
        <text>GTP + H2O = GDP + phosphate + H(+)</text>
        <dbReference type="Rhea" id="RHEA:19669"/>
        <dbReference type="ChEBI" id="CHEBI:15377"/>
        <dbReference type="ChEBI" id="CHEBI:15378"/>
        <dbReference type="ChEBI" id="CHEBI:37565"/>
        <dbReference type="ChEBI" id="CHEBI:43474"/>
        <dbReference type="ChEBI" id="CHEBI:58189"/>
    </reaction>
</comment>
<dbReference type="EC" id="2.7.7.48" evidence="21"/>
<comment type="catalytic activity">
    <reaction evidence="16">
        <text>a 5'-end triphospho-adenylyl-adenylyl-cytidylyl-adenosine in mRNA + GDP + H(+) = a 5'-end (5'-triphosphoguanosine)-adenylyl-adenylyl-cytidylyl-adenosine in mRNA + diphosphate</text>
        <dbReference type="Rhea" id="RHEA:65436"/>
        <dbReference type="Rhea" id="RHEA-COMP:16797"/>
        <dbReference type="Rhea" id="RHEA-COMP:16799"/>
        <dbReference type="ChEBI" id="CHEBI:15378"/>
        <dbReference type="ChEBI" id="CHEBI:33019"/>
        <dbReference type="ChEBI" id="CHEBI:58189"/>
        <dbReference type="ChEBI" id="CHEBI:156484"/>
        <dbReference type="ChEBI" id="CHEBI:156503"/>
        <dbReference type="EC" id="2.7.7.88"/>
    </reaction>
</comment>
<evidence type="ECO:0000256" key="3">
    <source>
        <dbReference type="ARBA" id="ARBA00022484"/>
    </source>
</evidence>
<keyword evidence="9 21" id="KW-0547">Nucleotide-binding</keyword>
<comment type="subcellular location">
    <subcellularLocation>
        <location evidence="21">Virion</location>
    </subcellularLocation>
    <subcellularLocation>
        <location evidence="21">Host cytoplasm</location>
    </subcellularLocation>
</comment>
<dbReference type="Pfam" id="PF00946">
    <property type="entry name" value="Mononeg_RNA_pol"/>
    <property type="match status" value="1"/>
</dbReference>
<evidence type="ECO:0000256" key="11">
    <source>
        <dbReference type="ARBA" id="ARBA00022840"/>
    </source>
</evidence>
<reference evidence="24 25" key="1">
    <citation type="journal article" date="2015" name="Elife">
        <title>Unprecedented genomic diversity of RNA viruses in arthropods reveals the ancestry of negative-sense RNA viruses.</title>
        <authorList>
            <person name="Li C.X."/>
            <person name="Shi M."/>
            <person name="Tian J.H."/>
            <person name="Lin X.D."/>
            <person name="Kang Y.J."/>
            <person name="Chen L.J."/>
            <person name="Qin X.C."/>
            <person name="Xu J."/>
            <person name="Holmes E.C."/>
            <person name="Zhang Y.Z."/>
        </authorList>
    </citation>
    <scope>NUCLEOTIDE SEQUENCE [LARGE SCALE GENOMIC DNA]</scope>
    <source>
        <strain evidence="24 25">LSZZ-4</strain>
    </source>
</reference>
<dbReference type="EC" id="2.1.1.-" evidence="21"/>
<comment type="catalytic activity">
    <reaction evidence="18 21">
        <text>a 5'-end (5'-triphosphoguanosine)-adenylyl-adenylyl-cytidylyl-adenosine in mRNA + S-adenosyl-L-methionine = a 5'-end (5'-triphosphoguanosine)-(2'-O-methyladenylyl)-adenylyl-cytidylyl-adenosine in mRNA + S-adenosyl-L-homocysteine + H(+)</text>
        <dbReference type="Rhea" id="RHEA:65380"/>
        <dbReference type="Rhea" id="RHEA-COMP:16797"/>
        <dbReference type="Rhea" id="RHEA-COMP:16801"/>
        <dbReference type="ChEBI" id="CHEBI:15378"/>
        <dbReference type="ChEBI" id="CHEBI:57856"/>
        <dbReference type="ChEBI" id="CHEBI:59789"/>
        <dbReference type="ChEBI" id="CHEBI:156482"/>
        <dbReference type="ChEBI" id="CHEBI:156484"/>
    </reaction>
</comment>
<dbReference type="EMBL" id="KM817632">
    <property type="protein sequence ID" value="AJG39111.1"/>
    <property type="molecule type" value="Viral_cRNA"/>
</dbReference>
<evidence type="ECO:0000256" key="16">
    <source>
        <dbReference type="ARBA" id="ARBA00024494"/>
    </source>
</evidence>
<comment type="catalytic activity">
    <reaction evidence="17 21">
        <text>a 5'-end (5'-triphosphoguanosine)-(2'-O-methyladenylyl)-adenylyl-cytidylyl-adenosine in mRNA + S-adenosyl-L-methionine = a 5'-end (N(7)-methyl 5'-triphosphoguanosine)-(2'-O-methyladenylyl)-adenylyl-cytidylyl-adenosine in mRNA + S-adenosyl-L-homocysteine</text>
        <dbReference type="Rhea" id="RHEA:65440"/>
        <dbReference type="Rhea" id="RHEA-COMP:16798"/>
        <dbReference type="Rhea" id="RHEA-COMP:16801"/>
        <dbReference type="ChEBI" id="CHEBI:57856"/>
        <dbReference type="ChEBI" id="CHEBI:59789"/>
        <dbReference type="ChEBI" id="CHEBI:156482"/>
        <dbReference type="ChEBI" id="CHEBI:156483"/>
    </reaction>
</comment>
<dbReference type="EC" id="2.7.7.88" evidence="21"/>
<evidence type="ECO:0000256" key="20">
    <source>
        <dbReference type="ARBA" id="ARBA00048548"/>
    </source>
</evidence>
<evidence type="ECO:0000256" key="8">
    <source>
        <dbReference type="ARBA" id="ARBA00022695"/>
    </source>
</evidence>
<dbReference type="Proteomes" id="UP000232260">
    <property type="component" value="Genome"/>
</dbReference>
<dbReference type="InterPro" id="IPR016269">
    <property type="entry name" value="RNA-dir_pol_paramyxovirus"/>
</dbReference>
<evidence type="ECO:0000256" key="19">
    <source>
        <dbReference type="ARBA" id="ARBA00047370"/>
    </source>
</evidence>
<dbReference type="GO" id="GO:0030430">
    <property type="term" value="C:host cell cytoplasm"/>
    <property type="evidence" value="ECO:0007669"/>
    <property type="project" value="UniProtKB-SubCell"/>
</dbReference>
<name>A0A0B5KRF3_9MONO</name>
<evidence type="ECO:0000256" key="7">
    <source>
        <dbReference type="ARBA" id="ARBA00022691"/>
    </source>
</evidence>
<comment type="similarity">
    <text evidence="2 21">Belongs to the paramyxovirus L protein family.</text>
</comment>
<comment type="function">
    <text evidence="21">RNA-directed RNA polymerase that catalyzes the transcription of viral mRNAs, their capping and polyadenylation. The template is composed of the viral RNA tightly encapsidated by the nucleoprotein (N). The viral polymerase binds to the genomic RNA at the 3' leader promoter, and transcribes subsequently all viral mRNAs with a decreasing efficiency. The first gene is the most transcribed, and the last the least transcribed. The viral phosphoprotein acts as a processivity factor. Capping is concomitant with initiation of mRNA transcription. Indeed, a GDP polyribonucleotidyl transferase (PRNTase) adds the cap structure when the nascent RNA chain length has reached few nucleotides. Ribose 2'-O methylation of viral mRNA cap precedes and facilitates subsequent guanine-N-7 methylation, both activities being carried by the viral polymerase. Polyadenylation of mRNAs occur by a stuttering mechanism at a slipery stop site present at the end viral genes. After finishing transcription of a mRNA, the polymerase can resume transcription of the downstream gene.</text>
</comment>
<sequence length="2201" mass="255932">MNNLDFADDYPSTSWEKKPFLPDLHLKSALTVDTVEELGDLITKIQEHPGDDRINQYKNEFSRVIKEVSKMKGNEMTLIYGLDSVHQLPIFWDFRPVSINSGINSLLEENYEIFGKYLDVSKDMTEKIVNGMINTEETSTFITRILAGQKPETIQNLIVSGSEYLNTYKNLISNRLDKIQKDNGYISTNKIHDALSDSRIKILFKKVDRLMNLRNKMLKHQVKQRTSVSYYNLFQEKDTYFTDQFCLIVLDDLTCILLSYDQILLIVDTVSSRFLTLLFVNLYPNKLRSIYPGLNILEDFYKWGDRAVQELGNPGYNIIKKIEPFCIGVYLQRWDPLPDAGKFVEHLIRASSDREKPYLLELMKILNRCDNPNQLFELFGLYRHTGHPFVDESAGCIKMQETTRSCIEIEESSLKNCLGACKKHFIMNYIKHNKSWPKINLEKTHKILKSSVITGIEDEEKEAFLLFLNQKLLNINEYETSFPLHLWSSICFNKTFDYNDYEDFTPLLSDTAISPQRSKWGTLYNQKRLKVRVHKDTDYSRRTLINLLKRKRFSNGKVRKTIVERKVPKEWKIVSLHSKERELKIEARLFAMMVLEMRMYFATTEKNISDILFKYVPNQTMTNSEAELNNKLLNLTNLRIRQDKIAITFSLDMDKFNNRWRDASTLPFFQLLDDLYGTEELYSYSHKFFEESFFCLASYNHVPSYLKRDPNVDLNKLTIREKIEEDKKLNELRRQNFEKNSDTTWIGQGGGCEGLRQKGWTFIISSALSAAEEITNVKSHIIGQGDNQVIVALFTKIYPNMTDLDYVNQYSDHITHQIESYTSVLEKHINGLGMKLKLEETWVSMSLMNYGKEILINGCYLTSSLKRISRSYSEVNEVHPTLSTRISSIFSSCHSASSKSFDQVVPYVIASSLVLYTIDQEVKGRGISTFEIRDKSELQQRSQLSHTPLFSNQEAIILLNTNKEIGGYPIMPFTEYLFRGHPDQISTYLTNLCFASRSLGECKKVQIYISTKFDKLVDKINYQKLIQDPTSWNWKTANLDTGEISKILEQNLRKIVVNEDISKLLNQSNPIENKAVIDYLSNTTPFIPRVLNEIFRHSPEGAKLHYMSIFSDMKTMKEMMSSSDSKSLIKLIERSENRILHYVFTMIKNINNIRVEANTNENLRWLNSFSLSEEITTVQWQKNIEGSRIPHPGQQFEFCPVTESGCKMCEITEKDFKEHIVYIVDPDLIKNRINNRDLSLFHRGSFQPYTGSATKEKRSRSLINFPKGDRALQAAQNLFRIQDWVISKDSTLYQFILELIRSRTEIPLEVIKMASGKYYGGSVIHRFQDVVTKHACRPNTRPNLFSHIYVSSDNMGEFSGGKDNFYIHFQSVFLYGLSLINLINFWNSEFLTKAYHLHVVNYHSLKRIEESLITTAETEFPKVKSLKGSILLYSTIDEYTDKCSDLEIDISDLKDPKFNLESLESFGVVSVGVIIYSYMLDQSIPLIQSSTLVNLSDTIHCTLTLNDVKTFGISKIFQSSGVVWFLDNIREVLIFAHENIITLTESSEILIKRISPAILNFFKPLLCNDDIISEFKKLNWEPGSSQYPMNGQGLEKLIFNEMLKGINNFLCEKNPWNKLIPYKSITLNRSILLYFYSLIICSKIRSHIGKLRYIDGITRKFYELLNNQDLRCESLMIYYYNLVSEDKRLFSPNSSQKIQVSICGPESWVRMYKNRDVDETDNIDIKSCKDSISNFTKDDYDNIKYVISRLNDRLCFTIKQQDITCFIPNDSNINNLEDPGELEPPKSQKYRYTHFNRLTGLYSTAHYKYCELFKHINKKEFQVSINLAEGCGGLSKLCSQWFNCSKIIYNTLIQLRDFVSQRAVGYIPPEVRYIIENTSIKLLGIQECIQTGGNLLDDDVIEIFSNLIKKNVGLPSIMTMDAESLREDKEKNTRILMANVAKLFQLLPVDSYLIVKSFYKDEYLFNQICSFFFRNYNNTMVVKPRFSSSENTEIFLIIRKIRPVLILPFNESTLLINWGSKLYNRDHNSLNDDQLNITLHEKELLHKSMIKLGFKSNLRHCLNSVTDNFLNLERFFECPLKEVSSKIDLIIGYISYKMEKMGRDLKLKRVDKQYSLIKAKHFSESSDLKKLGYIIVNLYILKDLLISGNLETELITIPLDIRDKKSNLVLYTVRCDIQEWKDLYQMYFMRIIGHMDIGTLI</sequence>
<dbReference type="InterPro" id="IPR014023">
    <property type="entry name" value="Mononeg_RNA_pol_cat"/>
</dbReference>
<keyword evidence="25" id="KW-1185">Reference proteome</keyword>
<dbReference type="RefSeq" id="YP_009303699.1">
    <property type="nucleotide sequence ID" value="NC_031259.1"/>
</dbReference>
<keyword evidence="11 21" id="KW-0067">ATP-binding</keyword>
<keyword evidence="5 21" id="KW-0507">mRNA processing</keyword>
<dbReference type="PROSITE" id="PS51590">
    <property type="entry name" value="SAM_MT_MNV_L"/>
    <property type="match status" value="1"/>
</dbReference>
<accession>A0A0B5KRF3</accession>
<dbReference type="GO" id="GO:0005524">
    <property type="term" value="F:ATP binding"/>
    <property type="evidence" value="ECO:0007669"/>
    <property type="project" value="UniProtKB-KW"/>
</dbReference>
<evidence type="ECO:0000256" key="4">
    <source>
        <dbReference type="ARBA" id="ARBA00022603"/>
    </source>
</evidence>
<dbReference type="Pfam" id="PF14314">
    <property type="entry name" value="Methyltrans_Mon_2nd"/>
    <property type="match status" value="1"/>
</dbReference>
<protein>
    <recommendedName>
        <fullName evidence="21">RNA-directed RNA polymerase L</fullName>
        <shortName evidence="21">Protein L</shortName>
    </recommendedName>
    <alternativeName>
        <fullName evidence="21">Large structural protein</fullName>
    </alternativeName>
    <alternativeName>
        <fullName evidence="21">Replicase</fullName>
    </alternativeName>
    <alternativeName>
        <fullName evidence="21">Transcriptase</fullName>
    </alternativeName>
    <domain>
        <recommendedName>
            <fullName evidence="21">RNA-directed RNA polymerase</fullName>
            <ecNumber evidence="21">2.7.7.48</ecNumber>
        </recommendedName>
    </domain>
    <domain>
        <recommendedName>
            <fullName evidence="21">GTP phosphohydrolase</fullName>
            <ecNumber evidence="21">3.6.1.-</ecNumber>
        </recommendedName>
    </domain>
    <domain>
        <recommendedName>
            <fullName evidence="21">GDP polyribonucleotidyltransferase</fullName>
            <ecNumber evidence="21">2.7.7.88</ecNumber>
        </recommendedName>
        <alternativeName>
            <fullName evidence="21">PRNTase</fullName>
        </alternativeName>
    </domain>
    <domain>
        <recommendedName>
            <fullName evidence="21">mRNA (nucleoside-2'-O-)-methyltransferase</fullName>
            <shortName evidence="21">N1-2'-O-MTase</shortName>
            <ecNumber evidence="21">2.1.1.-</ecNumber>
        </recommendedName>
    </domain>
    <domain>
        <recommendedName>
            <fullName evidence="21">mRNA (guanine-N(7)-)-methyltransferase</fullName>
            <shortName evidence="21">G-N7-MTase</shortName>
        </recommendedName>
    </domain>
</protein>
<evidence type="ECO:0000313" key="24">
    <source>
        <dbReference type="EMBL" id="AJG39111.1"/>
    </source>
</evidence>
<evidence type="ECO:0000256" key="2">
    <source>
        <dbReference type="ARBA" id="ARBA00007934"/>
    </source>
</evidence>
<evidence type="ECO:0000256" key="6">
    <source>
        <dbReference type="ARBA" id="ARBA00022679"/>
    </source>
</evidence>
<keyword evidence="15" id="KW-0511">Multifunctional enzyme</keyword>
<keyword evidence="8 21" id="KW-0548">Nucleotidyltransferase</keyword>
<evidence type="ECO:0000256" key="12">
    <source>
        <dbReference type="ARBA" id="ARBA00022844"/>
    </source>
</evidence>
<evidence type="ECO:0000256" key="9">
    <source>
        <dbReference type="ARBA" id="ARBA00022741"/>
    </source>
</evidence>
<comment type="function">
    <text evidence="1 21">RNA-directed RNA polymerase that catalyzes the replication of viral genomic RNA. The template is composed of the viral RNA tightly encapsidated by the nucleoprotein (N). The replicase mode is dependent on intracellular N protein concentration. In this mode, the polymerase replicates the whole viral genome without recognizing transcriptional signals, and the replicated genome is not caped or polyadenylated.</text>
</comment>
<keyword evidence="4 21" id="KW-0489">Methyltransferase</keyword>
<evidence type="ECO:0000256" key="13">
    <source>
        <dbReference type="ARBA" id="ARBA00022953"/>
    </source>
</evidence>
<evidence type="ECO:0000256" key="5">
    <source>
        <dbReference type="ARBA" id="ARBA00022664"/>
    </source>
</evidence>
<dbReference type="Pfam" id="PF14318">
    <property type="entry name" value="Mononeg_mRNAcap"/>
    <property type="match status" value="1"/>
</dbReference>
<comment type="catalytic activity">
    <reaction evidence="19">
        <text>a 5'-end (5'-triphosphoguanosine)-adenylyl-adenylyl-cytidylyl-adenosine in mRNA + 2 S-adenosyl-L-methionine = a 5'-end (N(7)-methyl 5'-triphosphoguanosine)-(2'-O-methyladenylyl)-adenylyl-cytidylyl-adenosine in mRNA + 2 S-adenosyl-L-homocysteine + H(+)</text>
        <dbReference type="Rhea" id="RHEA:65376"/>
        <dbReference type="Rhea" id="RHEA-COMP:16797"/>
        <dbReference type="Rhea" id="RHEA-COMP:16798"/>
        <dbReference type="ChEBI" id="CHEBI:15378"/>
        <dbReference type="ChEBI" id="CHEBI:57856"/>
        <dbReference type="ChEBI" id="CHEBI:59789"/>
        <dbReference type="ChEBI" id="CHEBI:156483"/>
        <dbReference type="ChEBI" id="CHEBI:156484"/>
        <dbReference type="EC" id="2.1.1.375"/>
    </reaction>
</comment>
<evidence type="ECO:0000259" key="23">
    <source>
        <dbReference type="PROSITE" id="PS51590"/>
    </source>
</evidence>
<evidence type="ECO:0000259" key="22">
    <source>
        <dbReference type="PROSITE" id="PS50526"/>
    </source>
</evidence>
<keyword evidence="12 21" id="KW-0946">Virion</keyword>
<keyword evidence="6 21" id="KW-0808">Transferase</keyword>
<dbReference type="GO" id="GO:0003968">
    <property type="term" value="F:RNA-directed RNA polymerase activity"/>
    <property type="evidence" value="ECO:0007669"/>
    <property type="project" value="UniProtKB-KW"/>
</dbReference>
<keyword evidence="10" id="KW-0378">Hydrolase</keyword>
<organism evidence="24 25">
    <name type="scientific">Lishi Spider Virus 2</name>
    <dbReference type="NCBI Taxonomy" id="1608058"/>
    <lineage>
        <taxon>Viruses</taxon>
        <taxon>Riboviria</taxon>
        <taxon>Orthornavirae</taxon>
        <taxon>Negarnaviricota</taxon>
        <taxon>Haploviricotina</taxon>
        <taxon>Monjiviricetes</taxon>
        <taxon>Mononegavirales</taxon>
        <taxon>Lispiviridae</taxon>
        <taxon>Arlivirus</taxon>
        <taxon>Arlivirus arachnae</taxon>
    </lineage>
</organism>
<evidence type="ECO:0000256" key="10">
    <source>
        <dbReference type="ARBA" id="ARBA00022801"/>
    </source>
</evidence>
<evidence type="ECO:0000313" key="25">
    <source>
        <dbReference type="Proteomes" id="UP000232260"/>
    </source>
</evidence>
<evidence type="ECO:0000256" key="14">
    <source>
        <dbReference type="ARBA" id="ARBA00023042"/>
    </source>
</evidence>
<keyword evidence="3 21" id="KW-0696">RNA-directed RNA polymerase</keyword>
<dbReference type="GO" id="GO:0004482">
    <property type="term" value="F:mRNA 5'-cap (guanine-N7-)-methyltransferase activity"/>
    <property type="evidence" value="ECO:0007669"/>
    <property type="project" value="InterPro"/>
</dbReference>
<dbReference type="InterPro" id="IPR026890">
    <property type="entry name" value="Mononeg_mRNAcap"/>
</dbReference>
<dbReference type="EC" id="3.6.1.-" evidence="21"/>
<dbReference type="GO" id="GO:0003924">
    <property type="term" value="F:GTPase activity"/>
    <property type="evidence" value="ECO:0007669"/>
    <property type="project" value="RHEA"/>
</dbReference>
<evidence type="ECO:0000256" key="18">
    <source>
        <dbReference type="ARBA" id="ARBA00047332"/>
    </source>
</evidence>
<evidence type="ECO:0000256" key="1">
    <source>
        <dbReference type="ARBA" id="ARBA00003132"/>
    </source>
</evidence>
<gene>
    <name evidence="24" type="primary">L</name>
</gene>
<dbReference type="PIRSF" id="PIRSF000830">
    <property type="entry name" value="RNA_pol_ParamyxoV"/>
    <property type="match status" value="1"/>
</dbReference>
<dbReference type="GeneID" id="29123039"/>
<dbReference type="InterPro" id="IPR039530">
    <property type="entry name" value="L_methyltransferase_rhabdo"/>
</dbReference>
<evidence type="ECO:0000256" key="15">
    <source>
        <dbReference type="ARBA" id="ARBA00023268"/>
    </source>
</evidence>
<dbReference type="GO" id="GO:0044423">
    <property type="term" value="C:virion component"/>
    <property type="evidence" value="ECO:0007669"/>
    <property type="project" value="UniProtKB-KW"/>
</dbReference>
<feature type="domain" description="Mononegavirus-type SAM-dependent 2'-O-MTase" evidence="23">
    <location>
        <begin position="1797"/>
        <end position="1997"/>
    </location>
</feature>
<keyword evidence="14 21" id="KW-0506">mRNA capping</keyword>
<dbReference type="InterPro" id="IPR025786">
    <property type="entry name" value="Mononega_L_MeTrfase"/>
</dbReference>
<evidence type="ECO:0000256" key="21">
    <source>
        <dbReference type="PIRNR" id="PIRNR000830"/>
    </source>
</evidence>
<feature type="domain" description="RdRp catalytic" evidence="22">
    <location>
        <begin position="645"/>
        <end position="858"/>
    </location>
</feature>
<dbReference type="PROSITE" id="PS50526">
    <property type="entry name" value="RDRP_SSRNA_NEG_NONSEG"/>
    <property type="match status" value="1"/>
</dbReference>
<keyword evidence="7 21" id="KW-0949">S-adenosyl-L-methionine</keyword>
<proteinExistence type="inferred from homology"/>